<protein>
    <recommendedName>
        <fullName evidence="3">DUF4286 domain-containing protein</fullName>
    </recommendedName>
</protein>
<dbReference type="Proteomes" id="UP000027601">
    <property type="component" value="Unassembled WGS sequence"/>
</dbReference>
<dbReference type="EMBL" id="BAJS01000018">
    <property type="protein sequence ID" value="GAK37351.1"/>
    <property type="molecule type" value="Genomic_DNA"/>
</dbReference>
<comment type="caution">
    <text evidence="1">The sequence shown here is derived from an EMBL/GenBank/DDBJ whole genome shotgun (WGS) entry which is preliminary data.</text>
</comment>
<keyword evidence="2" id="KW-1185">Reference proteome</keyword>
<dbReference type="OrthoDB" id="1121837at2"/>
<evidence type="ECO:0000313" key="1">
    <source>
        <dbReference type="EMBL" id="GAK37351.1"/>
    </source>
</evidence>
<dbReference type="STRING" id="1121097.GCA_000428125_02762"/>
<dbReference type="AlphaFoldDB" id="A0A069D4X4"/>
<name>A0A069D4X4_9BACE</name>
<proteinExistence type="predicted"/>
<gene>
    <name evidence="1" type="ORF">JCM15093_2595</name>
</gene>
<dbReference type="eggNOG" id="ENOG50300HS">
    <property type="taxonomic scope" value="Bacteria"/>
</dbReference>
<evidence type="ECO:0008006" key="3">
    <source>
        <dbReference type="Google" id="ProtNLM"/>
    </source>
</evidence>
<reference evidence="1 2" key="1">
    <citation type="journal article" date="2015" name="Microbes Environ.">
        <title>Distribution and evolution of nitrogen fixation genes in the phylum bacteroidetes.</title>
        <authorList>
            <person name="Inoue J."/>
            <person name="Oshima K."/>
            <person name="Suda W."/>
            <person name="Sakamoto M."/>
            <person name="Iino T."/>
            <person name="Noda S."/>
            <person name="Hongoh Y."/>
            <person name="Hattori M."/>
            <person name="Ohkuma M."/>
        </authorList>
    </citation>
    <scope>NUCLEOTIDE SEQUENCE [LARGE SCALE GENOMIC DNA]</scope>
    <source>
        <strain evidence="1 2">JCM 15093</strain>
    </source>
</reference>
<dbReference type="RefSeq" id="WP_024997051.1">
    <property type="nucleotide sequence ID" value="NZ_ATZI01000016.1"/>
</dbReference>
<evidence type="ECO:0000313" key="2">
    <source>
        <dbReference type="Proteomes" id="UP000027601"/>
    </source>
</evidence>
<sequence length="101" mass="11824">MLVYNTTYHVDDEMIGNFLIWLKECYIPEVEKHGLLKTPRLCKVLSHREDSGASYSLQWEVENSAVLHQWHTELGAKLHQELIHIFDNKVVGFPTLMEVMK</sequence>
<dbReference type="Pfam" id="PF14114">
    <property type="entry name" value="DUF4286"/>
    <property type="match status" value="1"/>
</dbReference>
<dbReference type="InterPro" id="IPR025563">
    <property type="entry name" value="DUF4286"/>
</dbReference>
<accession>A0A069D4X4</accession>
<organism evidence="1 2">
    <name type="scientific">Bacteroides graminisolvens DSM 19988 = JCM 15093</name>
    <dbReference type="NCBI Taxonomy" id="1121097"/>
    <lineage>
        <taxon>Bacteria</taxon>
        <taxon>Pseudomonadati</taxon>
        <taxon>Bacteroidota</taxon>
        <taxon>Bacteroidia</taxon>
        <taxon>Bacteroidales</taxon>
        <taxon>Bacteroidaceae</taxon>
        <taxon>Bacteroides</taxon>
    </lineage>
</organism>